<feature type="chain" id="PRO_5046493451" evidence="4">
    <location>
        <begin position="26"/>
        <end position="327"/>
    </location>
</feature>
<dbReference type="EMBL" id="BAABIV010000007">
    <property type="protein sequence ID" value="GAA4981224.1"/>
    <property type="molecule type" value="Genomic_DNA"/>
</dbReference>
<evidence type="ECO:0000256" key="4">
    <source>
        <dbReference type="SAM" id="SignalP"/>
    </source>
</evidence>
<dbReference type="InterPro" id="IPR028082">
    <property type="entry name" value="Peripla_BP_I"/>
</dbReference>
<reference evidence="7" key="1">
    <citation type="journal article" date="2019" name="Int. J. Syst. Evol. Microbiol.">
        <title>The Global Catalogue of Microorganisms (GCM) 10K type strain sequencing project: providing services to taxonomists for standard genome sequencing and annotation.</title>
        <authorList>
            <consortium name="The Broad Institute Genomics Platform"/>
            <consortium name="The Broad Institute Genome Sequencing Center for Infectious Disease"/>
            <person name="Wu L."/>
            <person name="Ma J."/>
        </authorList>
    </citation>
    <scope>NUCLEOTIDE SEQUENCE [LARGE SCALE GENOMIC DNA]</scope>
    <source>
        <strain evidence="7">JCM 17657</strain>
    </source>
</reference>
<proteinExistence type="inferred from homology"/>
<keyword evidence="7" id="KW-1185">Reference proteome</keyword>
<protein>
    <submittedName>
        <fullName evidence="6">Ribose ABC transporter substrate-binding protein RbsB</fullName>
    </submittedName>
</protein>
<dbReference type="PANTHER" id="PTHR46847">
    <property type="entry name" value="D-ALLOSE-BINDING PERIPLASMIC PROTEIN-RELATED"/>
    <property type="match status" value="1"/>
</dbReference>
<keyword evidence="3 4" id="KW-0732">Signal</keyword>
<evidence type="ECO:0000256" key="1">
    <source>
        <dbReference type="ARBA" id="ARBA00004196"/>
    </source>
</evidence>
<dbReference type="PANTHER" id="PTHR46847:SF1">
    <property type="entry name" value="D-ALLOSE-BINDING PERIPLASMIC PROTEIN-RELATED"/>
    <property type="match status" value="1"/>
</dbReference>
<dbReference type="RefSeq" id="WP_226025789.1">
    <property type="nucleotide sequence ID" value="NZ_BAABIV010000007.1"/>
</dbReference>
<sequence length="327" mass="33217">MKSTAPSRRRSAAASLAGVAALVLAGCGSGNDSGGAADGSVSLGFVNGSNTHFHTCLLRAVEQEAEAQDAKVYSANSKQDAGTELSNIEDMIARNVDALIVQTVNVDALEGDIAKAKSAGIPIYLTSVATSDMADVLGAAVVDLKKVGAMDAGWIAEDAGGRNVTVGVVAGAPGAASDLLVGGFEDALPKTARVVANQPGMFNPAKAQDVAENMIQSHPDLDYAFVANEEMAFAVRKAFDAAGAKDVKIVSVNGTEEGVAAVKDGRLSATVANSAATIGQTAVKSTVSLLDKGEQNGGDQGVDKISDIPLVLVTKENLSEAPQYCPK</sequence>
<dbReference type="SUPFAM" id="SSF53822">
    <property type="entry name" value="Periplasmic binding protein-like I"/>
    <property type="match status" value="1"/>
</dbReference>
<evidence type="ECO:0000313" key="7">
    <source>
        <dbReference type="Proteomes" id="UP001500610"/>
    </source>
</evidence>
<evidence type="ECO:0000313" key="6">
    <source>
        <dbReference type="EMBL" id="GAA4981224.1"/>
    </source>
</evidence>
<accession>A0ABP9HXJ3</accession>
<organism evidence="6 7">
    <name type="scientific">Streptomyces hyderabadensis</name>
    <dbReference type="NCBI Taxonomy" id="598549"/>
    <lineage>
        <taxon>Bacteria</taxon>
        <taxon>Bacillati</taxon>
        <taxon>Actinomycetota</taxon>
        <taxon>Actinomycetes</taxon>
        <taxon>Kitasatosporales</taxon>
        <taxon>Streptomycetaceae</taxon>
        <taxon>Streptomyces</taxon>
    </lineage>
</organism>
<name>A0ABP9HXJ3_9ACTN</name>
<evidence type="ECO:0000256" key="2">
    <source>
        <dbReference type="ARBA" id="ARBA00007639"/>
    </source>
</evidence>
<feature type="signal peptide" evidence="4">
    <location>
        <begin position="1"/>
        <end position="25"/>
    </location>
</feature>
<comment type="subcellular location">
    <subcellularLocation>
        <location evidence="1">Cell envelope</location>
    </subcellularLocation>
</comment>
<evidence type="ECO:0000259" key="5">
    <source>
        <dbReference type="Pfam" id="PF13407"/>
    </source>
</evidence>
<dbReference type="Proteomes" id="UP001500610">
    <property type="component" value="Unassembled WGS sequence"/>
</dbReference>
<comment type="caution">
    <text evidence="6">The sequence shown here is derived from an EMBL/GenBank/DDBJ whole genome shotgun (WGS) entry which is preliminary data.</text>
</comment>
<dbReference type="CDD" id="cd01536">
    <property type="entry name" value="PBP1_ABC_sugar_binding-like"/>
    <property type="match status" value="1"/>
</dbReference>
<gene>
    <name evidence="6" type="primary">rbsB_1</name>
    <name evidence="6" type="ORF">GCM10023257_19490</name>
</gene>
<dbReference type="Gene3D" id="3.40.50.2300">
    <property type="match status" value="2"/>
</dbReference>
<dbReference type="PROSITE" id="PS51257">
    <property type="entry name" value="PROKAR_LIPOPROTEIN"/>
    <property type="match status" value="1"/>
</dbReference>
<comment type="similarity">
    <text evidence="2">Belongs to the bacterial solute-binding protein 2 family.</text>
</comment>
<dbReference type="InterPro" id="IPR025997">
    <property type="entry name" value="SBP_2_dom"/>
</dbReference>
<dbReference type="Pfam" id="PF13407">
    <property type="entry name" value="Peripla_BP_4"/>
    <property type="match status" value="1"/>
</dbReference>
<evidence type="ECO:0000256" key="3">
    <source>
        <dbReference type="ARBA" id="ARBA00022729"/>
    </source>
</evidence>
<feature type="domain" description="Periplasmic binding protein" evidence="5">
    <location>
        <begin position="49"/>
        <end position="293"/>
    </location>
</feature>